<dbReference type="OrthoDB" id="9809196at2"/>
<keyword evidence="1" id="KW-0812">Transmembrane</keyword>
<accession>A0A1W1VCA4</accession>
<feature type="transmembrane region" description="Helical" evidence="1">
    <location>
        <begin position="335"/>
        <end position="353"/>
    </location>
</feature>
<feature type="transmembrane region" description="Helical" evidence="1">
    <location>
        <begin position="162"/>
        <end position="186"/>
    </location>
</feature>
<protein>
    <recommendedName>
        <fullName evidence="4">DUF4153 domain-containing protein</fullName>
    </recommendedName>
</protein>
<keyword evidence="1" id="KW-0472">Membrane</keyword>
<evidence type="ECO:0000313" key="2">
    <source>
        <dbReference type="EMBL" id="SMB91039.1"/>
    </source>
</evidence>
<feature type="transmembrane region" description="Helical" evidence="1">
    <location>
        <begin position="59"/>
        <end position="77"/>
    </location>
</feature>
<dbReference type="STRING" id="573058.SAMN00017477_1745"/>
<dbReference type="Pfam" id="PF13687">
    <property type="entry name" value="DUF4153"/>
    <property type="match status" value="1"/>
</dbReference>
<evidence type="ECO:0000256" key="1">
    <source>
        <dbReference type="SAM" id="Phobius"/>
    </source>
</evidence>
<dbReference type="InterPro" id="IPR025291">
    <property type="entry name" value="DUF4153"/>
</dbReference>
<feature type="transmembrane region" description="Helical" evidence="1">
    <location>
        <begin position="238"/>
        <end position="258"/>
    </location>
</feature>
<sequence>MKLIYRITETLNRAKNAFKRYPIVMVFIIISALSFIVVIAKDQSFLGSAKNEFTNPARFAYFFLLAAVMTMFVSLFFEGLSQSAKNQENINRNKLIKISVIIVSTIFLIGIGKATLFSDITLLEFENKYIYFGLIFGLVCGCFFAAKLFYHSDFIAYVIKIFTAAFISVSYSVILLIGLFSIYFAINRLLGVDISEKVYASTFVILMMPFNVGIFLSNYPRASASFDNYTLSKPIKALIMYILIPIFMVYITILYLYFAKVIIISEIPRGIIVELVLWFSILEVALMFILGMIEDSNLVENFKKYFPIIILPILGMMFYAIIFRIREYGVTENRFFVLAAGIFTTLSNLYYVFYRKNSNITVTIILAATILISTLGPINGYKVSAESQNNRLAKILERNNMLVRREIIPSSDLSAQDKLEIVQIVEYMTKKHRPWESKYLPNDFTNTDENFEKIFGFSHKNSFESKDDLSYYYEGNSSIDLTGYSRLMQFEVYSDVEESNTIGNYKLTNESGTVIVEYKDGNQYKKIFSFQMKDVLDKLRVLKESNESIVLEDLSIKGSSKDIVYKVVFTELNENTIKDSESIRYMKFYLITGNVK</sequence>
<evidence type="ECO:0000313" key="3">
    <source>
        <dbReference type="Proteomes" id="UP000192368"/>
    </source>
</evidence>
<proteinExistence type="predicted"/>
<feature type="transmembrane region" description="Helical" evidence="1">
    <location>
        <begin position="360"/>
        <end position="381"/>
    </location>
</feature>
<evidence type="ECO:0008006" key="4">
    <source>
        <dbReference type="Google" id="ProtNLM"/>
    </source>
</evidence>
<feature type="transmembrane region" description="Helical" evidence="1">
    <location>
        <begin position="21"/>
        <end position="39"/>
    </location>
</feature>
<feature type="transmembrane region" description="Helical" evidence="1">
    <location>
        <begin position="129"/>
        <end position="150"/>
    </location>
</feature>
<organism evidence="2 3">
    <name type="scientific">Peptoniphilus asaccharolyticus DSM 20463</name>
    <dbReference type="NCBI Taxonomy" id="573058"/>
    <lineage>
        <taxon>Bacteria</taxon>
        <taxon>Bacillati</taxon>
        <taxon>Bacillota</taxon>
        <taxon>Tissierellia</taxon>
        <taxon>Tissierellales</taxon>
        <taxon>Peptoniphilaceae</taxon>
        <taxon>Peptoniphilus</taxon>
    </lineage>
</organism>
<keyword evidence="1" id="KW-1133">Transmembrane helix</keyword>
<dbReference type="Proteomes" id="UP000192368">
    <property type="component" value="Unassembled WGS sequence"/>
</dbReference>
<gene>
    <name evidence="2" type="ORF">SAMN00017477_1745</name>
</gene>
<name>A0A1W1VCA4_PEPAS</name>
<reference evidence="3" key="1">
    <citation type="submission" date="2017-04" db="EMBL/GenBank/DDBJ databases">
        <authorList>
            <person name="Varghese N."/>
            <person name="Submissions S."/>
        </authorList>
    </citation>
    <scope>NUCLEOTIDE SEQUENCE [LARGE SCALE GENOMIC DNA]</scope>
    <source>
        <strain evidence="3">DSM 20463</strain>
    </source>
</reference>
<feature type="transmembrane region" description="Helical" evidence="1">
    <location>
        <begin position="305"/>
        <end position="323"/>
    </location>
</feature>
<feature type="transmembrane region" description="Helical" evidence="1">
    <location>
        <begin position="270"/>
        <end position="293"/>
    </location>
</feature>
<dbReference type="AlphaFoldDB" id="A0A1W1VCA4"/>
<keyword evidence="3" id="KW-1185">Reference proteome</keyword>
<dbReference type="RefSeq" id="WP_084231283.1">
    <property type="nucleotide sequence ID" value="NZ_FWWR01000011.1"/>
</dbReference>
<feature type="transmembrane region" description="Helical" evidence="1">
    <location>
        <begin position="98"/>
        <end position="117"/>
    </location>
</feature>
<dbReference type="EMBL" id="FWWR01000011">
    <property type="protein sequence ID" value="SMB91039.1"/>
    <property type="molecule type" value="Genomic_DNA"/>
</dbReference>